<dbReference type="EMBL" id="VHSH01000002">
    <property type="protein sequence ID" value="TQV82286.1"/>
    <property type="molecule type" value="Genomic_DNA"/>
</dbReference>
<accession>A0A545TYI2</accession>
<dbReference type="RefSeq" id="WP_142895917.1">
    <property type="nucleotide sequence ID" value="NZ_ML660053.1"/>
</dbReference>
<dbReference type="SUPFAM" id="SSF46689">
    <property type="entry name" value="Homeodomain-like"/>
    <property type="match status" value="1"/>
</dbReference>
<feature type="DNA-binding region" description="H-T-H motif" evidence="4">
    <location>
        <begin position="44"/>
        <end position="63"/>
    </location>
</feature>
<dbReference type="OrthoDB" id="2356263at2"/>
<evidence type="ECO:0000256" key="3">
    <source>
        <dbReference type="ARBA" id="ARBA00023163"/>
    </source>
</evidence>
<evidence type="ECO:0000259" key="5">
    <source>
        <dbReference type="PROSITE" id="PS50977"/>
    </source>
</evidence>
<dbReference type="InterPro" id="IPR009057">
    <property type="entry name" value="Homeodomain-like_sf"/>
</dbReference>
<evidence type="ECO:0000256" key="2">
    <source>
        <dbReference type="ARBA" id="ARBA00023125"/>
    </source>
</evidence>
<name>A0A545TYI2_9PROT</name>
<protein>
    <submittedName>
        <fullName evidence="6">TetR/AcrR family transcriptional regulator</fullName>
    </submittedName>
</protein>
<keyword evidence="3" id="KW-0804">Transcription</keyword>
<dbReference type="Proteomes" id="UP000315252">
    <property type="component" value="Unassembled WGS sequence"/>
</dbReference>
<dbReference type="Gene3D" id="1.10.10.60">
    <property type="entry name" value="Homeodomain-like"/>
    <property type="match status" value="1"/>
</dbReference>
<gene>
    <name evidence="6" type="ORF">FKG95_08705</name>
</gene>
<sequence>MTSAQATTTANRKSRGAALRDVRRSQLVEAAKTVFKAVGLEGASMRVIAAEAGCSTGAIYPYFQGKEELYAAVLATSLEALRDEVKKAANDLQPENAAQAGLWAIFDYYRTNPDDLTLGLYLFGGEQPAGLNSELNHALNTQLRDVFDLVENSFRDAGAPDPAGKTASAMAQATGLLILEQTGRLRLFQRTASELFASFLKSL</sequence>
<proteinExistence type="predicted"/>
<dbReference type="GO" id="GO:0000976">
    <property type="term" value="F:transcription cis-regulatory region binding"/>
    <property type="evidence" value="ECO:0007669"/>
    <property type="project" value="TreeGrafter"/>
</dbReference>
<dbReference type="InterPro" id="IPR050109">
    <property type="entry name" value="HTH-type_TetR-like_transc_reg"/>
</dbReference>
<dbReference type="GO" id="GO:0003700">
    <property type="term" value="F:DNA-binding transcription factor activity"/>
    <property type="evidence" value="ECO:0007669"/>
    <property type="project" value="TreeGrafter"/>
</dbReference>
<dbReference type="PANTHER" id="PTHR30055">
    <property type="entry name" value="HTH-TYPE TRANSCRIPTIONAL REGULATOR RUTR"/>
    <property type="match status" value="1"/>
</dbReference>
<dbReference type="PROSITE" id="PS50977">
    <property type="entry name" value="HTH_TETR_2"/>
    <property type="match status" value="1"/>
</dbReference>
<evidence type="ECO:0000313" key="6">
    <source>
        <dbReference type="EMBL" id="TQV82286.1"/>
    </source>
</evidence>
<dbReference type="PRINTS" id="PR00455">
    <property type="entry name" value="HTHTETR"/>
</dbReference>
<comment type="caution">
    <text evidence="6">The sequence shown here is derived from an EMBL/GenBank/DDBJ whole genome shotgun (WGS) entry which is preliminary data.</text>
</comment>
<evidence type="ECO:0000313" key="7">
    <source>
        <dbReference type="Proteomes" id="UP000315252"/>
    </source>
</evidence>
<keyword evidence="7" id="KW-1185">Reference proteome</keyword>
<dbReference type="Gene3D" id="1.10.357.10">
    <property type="entry name" value="Tetracycline Repressor, domain 2"/>
    <property type="match status" value="1"/>
</dbReference>
<keyword evidence="1" id="KW-0805">Transcription regulation</keyword>
<evidence type="ECO:0000256" key="4">
    <source>
        <dbReference type="PROSITE-ProRule" id="PRU00335"/>
    </source>
</evidence>
<evidence type="ECO:0000256" key="1">
    <source>
        <dbReference type="ARBA" id="ARBA00023015"/>
    </source>
</evidence>
<feature type="domain" description="HTH tetR-type" evidence="5">
    <location>
        <begin position="21"/>
        <end position="81"/>
    </location>
</feature>
<keyword evidence="2 4" id="KW-0238">DNA-binding</keyword>
<organism evidence="6 7">
    <name type="scientific">Denitrobaculum tricleocarpae</name>
    <dbReference type="NCBI Taxonomy" id="2591009"/>
    <lineage>
        <taxon>Bacteria</taxon>
        <taxon>Pseudomonadati</taxon>
        <taxon>Pseudomonadota</taxon>
        <taxon>Alphaproteobacteria</taxon>
        <taxon>Rhodospirillales</taxon>
        <taxon>Rhodospirillaceae</taxon>
        <taxon>Denitrobaculum</taxon>
    </lineage>
</organism>
<dbReference type="Pfam" id="PF00440">
    <property type="entry name" value="TetR_N"/>
    <property type="match status" value="1"/>
</dbReference>
<dbReference type="PANTHER" id="PTHR30055:SF234">
    <property type="entry name" value="HTH-TYPE TRANSCRIPTIONAL REGULATOR BETI"/>
    <property type="match status" value="1"/>
</dbReference>
<dbReference type="AlphaFoldDB" id="A0A545TYI2"/>
<dbReference type="InterPro" id="IPR001647">
    <property type="entry name" value="HTH_TetR"/>
</dbReference>
<reference evidence="6 7" key="1">
    <citation type="submission" date="2019-06" db="EMBL/GenBank/DDBJ databases">
        <title>Whole genome sequence for Rhodospirillaceae sp. R148.</title>
        <authorList>
            <person name="Wang G."/>
        </authorList>
    </citation>
    <scope>NUCLEOTIDE SEQUENCE [LARGE SCALE GENOMIC DNA]</scope>
    <source>
        <strain evidence="6 7">R148</strain>
    </source>
</reference>